<accession>A0A2P5B6P3</accession>
<dbReference type="AlphaFoldDB" id="A0A2P5B6P3"/>
<proteinExistence type="predicted"/>
<reference evidence="2" key="1">
    <citation type="submission" date="2016-06" db="EMBL/GenBank/DDBJ databases">
        <title>Parallel loss of symbiosis genes in relatives of nitrogen-fixing non-legume Parasponia.</title>
        <authorList>
            <person name="Van Velzen R."/>
            <person name="Holmer R."/>
            <person name="Bu F."/>
            <person name="Rutten L."/>
            <person name="Van Zeijl A."/>
            <person name="Liu W."/>
            <person name="Santuari L."/>
            <person name="Cao Q."/>
            <person name="Sharma T."/>
            <person name="Shen D."/>
            <person name="Roswanjaya Y."/>
            <person name="Wardhani T."/>
            <person name="Kalhor M.S."/>
            <person name="Jansen J."/>
            <person name="Van den Hoogen J."/>
            <person name="Gungor B."/>
            <person name="Hartog M."/>
            <person name="Hontelez J."/>
            <person name="Verver J."/>
            <person name="Yang W.-C."/>
            <person name="Schijlen E."/>
            <person name="Repin R."/>
            <person name="Schilthuizen M."/>
            <person name="Schranz E."/>
            <person name="Heidstra R."/>
            <person name="Miyata K."/>
            <person name="Fedorova E."/>
            <person name="Kohlen W."/>
            <person name="Bisseling T."/>
            <person name="Smit S."/>
            <person name="Geurts R."/>
        </authorList>
    </citation>
    <scope>NUCLEOTIDE SEQUENCE [LARGE SCALE GENOMIC DNA]</scope>
    <source>
        <strain evidence="2">cv. WU1-14</strain>
    </source>
</reference>
<evidence type="ECO:0000313" key="1">
    <source>
        <dbReference type="EMBL" id="PON44462.1"/>
    </source>
</evidence>
<sequence>MTYPKPDGKYEEVSLHHPLHLWPMNIVSYPDYTAAAEDAFHVTADVRQYLSVIINCKTLFSLAISVVPNHALTCSSVPKVPRKPSMSSLKEEEGADRTATEYLPWDLVSEILDSQQIRLLRSQRQPFTKLEHRIVERKFHTLRKVGSHNGIICFLGYDSSMSTVNAVNMGGPARSVRAGGVIRAGPG</sequence>
<organism evidence="1 2">
    <name type="scientific">Parasponia andersonii</name>
    <name type="common">Sponia andersonii</name>
    <dbReference type="NCBI Taxonomy" id="3476"/>
    <lineage>
        <taxon>Eukaryota</taxon>
        <taxon>Viridiplantae</taxon>
        <taxon>Streptophyta</taxon>
        <taxon>Embryophyta</taxon>
        <taxon>Tracheophyta</taxon>
        <taxon>Spermatophyta</taxon>
        <taxon>Magnoliopsida</taxon>
        <taxon>eudicotyledons</taxon>
        <taxon>Gunneridae</taxon>
        <taxon>Pentapetalae</taxon>
        <taxon>rosids</taxon>
        <taxon>fabids</taxon>
        <taxon>Rosales</taxon>
        <taxon>Cannabaceae</taxon>
        <taxon>Parasponia</taxon>
    </lineage>
</organism>
<gene>
    <name evidence="1" type="ORF">PanWU01x14_266970</name>
</gene>
<name>A0A2P5B6P3_PARAD</name>
<protein>
    <submittedName>
        <fullName evidence="1">Uncharacterized protein</fullName>
    </submittedName>
</protein>
<dbReference type="Proteomes" id="UP000237105">
    <property type="component" value="Unassembled WGS sequence"/>
</dbReference>
<dbReference type="EMBL" id="JXTB01000350">
    <property type="protein sequence ID" value="PON44462.1"/>
    <property type="molecule type" value="Genomic_DNA"/>
</dbReference>
<keyword evidence="2" id="KW-1185">Reference proteome</keyword>
<comment type="caution">
    <text evidence="1">The sequence shown here is derived from an EMBL/GenBank/DDBJ whole genome shotgun (WGS) entry which is preliminary data.</text>
</comment>
<evidence type="ECO:0000313" key="2">
    <source>
        <dbReference type="Proteomes" id="UP000237105"/>
    </source>
</evidence>